<dbReference type="PROSITE" id="PS51257">
    <property type="entry name" value="PROKAR_LIPOPROTEIN"/>
    <property type="match status" value="1"/>
</dbReference>
<proteinExistence type="predicted"/>
<gene>
    <name evidence="2" type="ORF">C7M61_005096</name>
</gene>
<name>A0A2P7YD80_9ASCO</name>
<evidence type="ECO:0008006" key="4">
    <source>
        <dbReference type="Google" id="ProtNLM"/>
    </source>
</evidence>
<dbReference type="EMBL" id="PYFQ01000021">
    <property type="protein sequence ID" value="PSK33904.1"/>
    <property type="molecule type" value="Genomic_DNA"/>
</dbReference>
<organism evidence="2 3">
    <name type="scientific">Candidozyma pseudohaemuli</name>
    <dbReference type="NCBI Taxonomy" id="418784"/>
    <lineage>
        <taxon>Eukaryota</taxon>
        <taxon>Fungi</taxon>
        <taxon>Dikarya</taxon>
        <taxon>Ascomycota</taxon>
        <taxon>Saccharomycotina</taxon>
        <taxon>Pichiomycetes</taxon>
        <taxon>Metschnikowiaceae</taxon>
        <taxon>Candidozyma</taxon>
    </lineage>
</organism>
<dbReference type="Proteomes" id="UP000241107">
    <property type="component" value="Unassembled WGS sequence"/>
</dbReference>
<sequence>MLKSSILALTVFLAGTALSAGVGGACSGHGDCNRGLACLVVNPDEPPHLAKRQCFLSINFSLSPMLKSSILALTVFLAGTALSAQPGDPCVTHADCPKLACLVVNPEDPPHLAKRQCVDGS</sequence>
<reference evidence="2 3" key="1">
    <citation type="submission" date="2018-03" db="EMBL/GenBank/DDBJ databases">
        <title>Candida pseudohaemulonii genome assembly and annotation.</title>
        <authorList>
            <person name="Munoz J.F."/>
            <person name="Gade L.G."/>
            <person name="Chow N.A."/>
            <person name="Litvintseva A.P."/>
            <person name="Loparev V.N."/>
            <person name="Cuomo C.A."/>
        </authorList>
    </citation>
    <scope>NUCLEOTIDE SEQUENCE [LARGE SCALE GENOMIC DNA]</scope>
    <source>
        <strain evidence="2 3">B12108</strain>
    </source>
</reference>
<evidence type="ECO:0000256" key="1">
    <source>
        <dbReference type="SAM" id="SignalP"/>
    </source>
</evidence>
<keyword evidence="1" id="KW-0732">Signal</keyword>
<evidence type="ECO:0000313" key="2">
    <source>
        <dbReference type="EMBL" id="PSK33904.1"/>
    </source>
</evidence>
<dbReference type="VEuPathDB" id="FungiDB:C7M61_005096"/>
<keyword evidence="3" id="KW-1185">Reference proteome</keyword>
<dbReference type="RefSeq" id="XP_024711470.1">
    <property type="nucleotide sequence ID" value="XM_024860408.1"/>
</dbReference>
<evidence type="ECO:0000313" key="3">
    <source>
        <dbReference type="Proteomes" id="UP000241107"/>
    </source>
</evidence>
<protein>
    <recommendedName>
        <fullName evidence="4">Hydrophobin</fullName>
    </recommendedName>
</protein>
<feature type="chain" id="PRO_5015131022" description="Hydrophobin" evidence="1">
    <location>
        <begin position="20"/>
        <end position="121"/>
    </location>
</feature>
<comment type="caution">
    <text evidence="2">The sequence shown here is derived from an EMBL/GenBank/DDBJ whole genome shotgun (WGS) entry which is preliminary data.</text>
</comment>
<feature type="signal peptide" evidence="1">
    <location>
        <begin position="1"/>
        <end position="19"/>
    </location>
</feature>
<accession>A0A2P7YD80</accession>
<dbReference type="AlphaFoldDB" id="A0A2P7YD80"/>
<dbReference type="GeneID" id="36568483"/>